<evidence type="ECO:0008006" key="6">
    <source>
        <dbReference type="Google" id="ProtNLM"/>
    </source>
</evidence>
<dbReference type="InterPro" id="IPR038404">
    <property type="entry name" value="TRAP_DctP_sf"/>
</dbReference>
<protein>
    <recommendedName>
        <fullName evidence="6">C4-dicarboxylate ABC transporter substrate-binding protein</fullName>
    </recommendedName>
</protein>
<evidence type="ECO:0000256" key="1">
    <source>
        <dbReference type="ARBA" id="ARBA00009023"/>
    </source>
</evidence>
<reference evidence="4 5" key="1">
    <citation type="submission" date="2015-12" db="EMBL/GenBank/DDBJ databases">
        <title>Haloprofundus marisrubri gen. nov., sp. nov., an extremely halophilic archaeon isolated from the Discovery deep brine-seawater interface in the Red Sea.</title>
        <authorList>
            <person name="Zhang G."/>
            <person name="Stingl U."/>
            <person name="Rashid M."/>
        </authorList>
    </citation>
    <scope>NUCLEOTIDE SEQUENCE [LARGE SCALE GENOMIC DNA]</scope>
    <source>
        <strain evidence="4 5">SB9</strain>
    </source>
</reference>
<dbReference type="CDD" id="cd13603">
    <property type="entry name" value="PBP2_TRAP_Siap_TeaA_like"/>
    <property type="match status" value="1"/>
</dbReference>
<evidence type="ECO:0000313" key="4">
    <source>
        <dbReference type="EMBL" id="KTG10582.1"/>
    </source>
</evidence>
<keyword evidence="2" id="KW-0813">Transport</keyword>
<dbReference type="Proteomes" id="UP000054387">
    <property type="component" value="Unassembled WGS sequence"/>
</dbReference>
<dbReference type="PANTHER" id="PTHR33376">
    <property type="match status" value="1"/>
</dbReference>
<proteinExistence type="inferred from homology"/>
<gene>
    <name evidence="4" type="ORF">AUR64_07885</name>
</gene>
<evidence type="ECO:0000256" key="2">
    <source>
        <dbReference type="ARBA" id="ARBA00022448"/>
    </source>
</evidence>
<keyword evidence="5" id="KW-1185">Reference proteome</keyword>
<comment type="caution">
    <text evidence="4">The sequence shown here is derived from an EMBL/GenBank/DDBJ whole genome shotgun (WGS) entry which is preliminary data.</text>
</comment>
<dbReference type="Gene3D" id="3.40.190.170">
    <property type="entry name" value="Bacterial extracellular solute-binding protein, family 7"/>
    <property type="match status" value="1"/>
</dbReference>
<evidence type="ECO:0000313" key="5">
    <source>
        <dbReference type="Proteomes" id="UP000054387"/>
    </source>
</evidence>
<accession>A0A0W1RB41</accession>
<dbReference type="GO" id="GO:0055085">
    <property type="term" value="P:transmembrane transport"/>
    <property type="evidence" value="ECO:0007669"/>
    <property type="project" value="InterPro"/>
</dbReference>
<dbReference type="AlphaFoldDB" id="A0A0W1RB41"/>
<dbReference type="Pfam" id="PF03480">
    <property type="entry name" value="DctP"/>
    <property type="match status" value="1"/>
</dbReference>
<dbReference type="InterPro" id="IPR018389">
    <property type="entry name" value="DctP_fam"/>
</dbReference>
<sequence>MFITGFSLAGTQYEPVQVFDTPYMYRDYEHILEATDPEQSDVAKELIGNLVEETNIRAIGSVVQGTRRLTLSGEPAHHPDDLKGRKVRAVPIDMMFEAVNGIGANAVNIDWSEVPSALSTGSVDGQENPYNIIWNAGVYESQDYLIETNHMDSTLPIYISEHSWKKLSSDQQDIFRESMKAVQPKALDELESSLSDLKQKIGDEVEIIESKDIDMPAFQSSVRSHIREKFPDWIDTIEKIHGGDYQ</sequence>
<evidence type="ECO:0000256" key="3">
    <source>
        <dbReference type="ARBA" id="ARBA00022729"/>
    </source>
</evidence>
<comment type="similarity">
    <text evidence="1">Belongs to the bacterial solute-binding protein 7 family.</text>
</comment>
<dbReference type="STRING" id="1514971.AUR64_07885"/>
<dbReference type="PANTHER" id="PTHR33376:SF7">
    <property type="entry name" value="C4-DICARBOXYLATE-BINDING PROTEIN DCTB"/>
    <property type="match status" value="1"/>
</dbReference>
<organism evidence="4 5">
    <name type="scientific">Haloprofundus marisrubri</name>
    <dbReference type="NCBI Taxonomy" id="1514971"/>
    <lineage>
        <taxon>Archaea</taxon>
        <taxon>Methanobacteriati</taxon>
        <taxon>Methanobacteriota</taxon>
        <taxon>Stenosarchaea group</taxon>
        <taxon>Halobacteria</taxon>
        <taxon>Halobacteriales</taxon>
        <taxon>Haloferacaceae</taxon>
        <taxon>Haloprofundus</taxon>
    </lineage>
</organism>
<dbReference type="NCBIfam" id="NF037995">
    <property type="entry name" value="TRAP_S1"/>
    <property type="match status" value="1"/>
</dbReference>
<keyword evidence="3" id="KW-0732">Signal</keyword>
<dbReference type="EMBL" id="LOPU01000017">
    <property type="protein sequence ID" value="KTG10582.1"/>
    <property type="molecule type" value="Genomic_DNA"/>
</dbReference>
<name>A0A0W1RB41_9EURY</name>